<reference evidence="4" key="1">
    <citation type="submission" date="2023-07" db="EMBL/GenBank/DDBJ databases">
        <title>Molecular identification of indigenous halophilic bacteria isolated from red sea cost, biodegradation of synthetic dyes and assessment of degraded metabolite toxicity.</title>
        <authorList>
            <person name="Chaieb K."/>
            <person name="Altayb H.N."/>
        </authorList>
    </citation>
    <scope>NUCLEOTIDE SEQUENCE [LARGE SCALE GENOMIC DNA]</scope>
    <source>
        <strain evidence="4">K20</strain>
    </source>
</reference>
<evidence type="ECO:0000313" key="4">
    <source>
        <dbReference type="Proteomes" id="UP001199044"/>
    </source>
</evidence>
<keyword evidence="4" id="KW-1185">Reference proteome</keyword>
<organism evidence="3 4">
    <name type="scientific">Vibrio tritonius</name>
    <dbReference type="NCBI Taxonomy" id="1435069"/>
    <lineage>
        <taxon>Bacteria</taxon>
        <taxon>Pseudomonadati</taxon>
        <taxon>Pseudomonadota</taxon>
        <taxon>Gammaproteobacteria</taxon>
        <taxon>Vibrionales</taxon>
        <taxon>Vibrionaceae</taxon>
        <taxon>Vibrio</taxon>
    </lineage>
</organism>
<keyword evidence="1" id="KW-1133">Transmembrane helix</keyword>
<sequence length="1296" mass="144844">MISRLTRFGRIAAWLSVGLLVLLAVFITSLRVLLPHMNRFQGEIEQWVTQQTNIQFEIKDVRGFWRNTHPSIALQGVNADFPDSSDIHFSFGQLDIEFDLWQSLLEQKPVVADLTIHKLKLDVRSVDWQKIQSEETTANPSEQEETQRRIVQRIDSLFLRQLDNFSLLDSTVQYRAMNGDIKQLDIERLRWNNQGNQHSAEGVVSLADVKLNSLSVQAKFEDHGSLRDISGQFYVDAKGVQVRPWLTKYVKDKTGIKNGVVNFNAWVTLQHNQPVDGYLELQPSELSWQDKKKTHYLALESGIINLSPTHKGWQVSMHSLKVRTDEQLWPEFDAALDWAPESWRLNVSQLDIGSVLPLARLFSDSPETQSLLGQLQPRGNLEDIRLSRGDSWDSLRYSARLTDGAIAQWQLLPEVHHLQASIQGSLDKADIQASLRDDTLPYGDVFQAPLVIRQGDVNLVWQKQSDGWSLWSDKVNVTTPDLSVKGEFRLDMPEKESPLLSFYAETDLDQAGQTWRYLPRLALGDELTNYLSTSIQAGQVKTAKLLWYGRLADFPYQDHNGIFQAWVGLKNARFSFDTAWPPLTDMQLDLLFENDAMYLDSHSAKLMDISAQRIIGQIPSLTEGGHIELDAQAQGEGNAIRDYMTSSPLVDSVGAALTAVQVKGIVKSHFRLNIPFTTAEEPRAWGWADLNNSAVDIDAPAIHLNNVSGRIAFDNDVVTAAGLSGQLLKQPVSLDFKGESNSKGYSVQIDTIGDWDVKPLGDYVGQQWINPVSGHAPWQMGVHLQLNDVGFSYQIDLQAGLKDVASHYPYPLNKRLGQAGIARLEASGNQEQVSARVEVPNGKYQAEIDITKSVPVLEATNLLLGQGNFKMSPVIGNHAQVRTKKFDLDQWIEFINHAKSASAAIGPSSTEDIKIPEPDRVEINTKELRLAGLDWHDVVFSGREKPSGWSMKLDSQEASGKATYVMSDDLSVSLDKLHLYVPKLDERDPKKPLLIDEVKQEDPLISQFDREFHQLMPNLSLVINDFWFQGYKVGKLNMDFVREGDTLRWKRIDINSGTNEVHASLDWTLTDTTSHTHMNIGMKGENNSDLMDRFGISSGIQKAPFELDSQVEWDGSPWTMRVNTLQGNVKTELGKGVISDVSGAANLLGLFSLDSLIRRMKLDFSDVFDKGMAFNSITGSGKISQGVFVTNNINMDAVAGELSLKGMADLNSRMVDAQVNFVPDMTSGIPVLSAFAVAPTTALYVLAITTVISPVVEVFTEVNYEIKGPLDSPVVKEISRSKGEYKLPENLTKPAQ</sequence>
<dbReference type="NCBIfam" id="TIGR02099">
    <property type="entry name" value="YhdP family protein"/>
    <property type="match status" value="1"/>
</dbReference>
<keyword evidence="1" id="KW-0472">Membrane</keyword>
<dbReference type="InterPro" id="IPR011836">
    <property type="entry name" value="YhdP"/>
</dbReference>
<evidence type="ECO:0000259" key="2">
    <source>
        <dbReference type="Pfam" id="PF13116"/>
    </source>
</evidence>
<name>A0ABS7YJA8_9VIBR</name>
<gene>
    <name evidence="3" type="ORF">LDJ79_06555</name>
</gene>
<evidence type="ECO:0000256" key="1">
    <source>
        <dbReference type="SAM" id="Phobius"/>
    </source>
</evidence>
<dbReference type="Pfam" id="PF13116">
    <property type="entry name" value="YhdP"/>
    <property type="match status" value="1"/>
</dbReference>
<evidence type="ECO:0000313" key="3">
    <source>
        <dbReference type="EMBL" id="MCA2015764.1"/>
    </source>
</evidence>
<dbReference type="RefSeq" id="WP_225250008.1">
    <property type="nucleotide sequence ID" value="NZ_JAIWIU010000039.1"/>
</dbReference>
<feature type="domain" description="YhdP central" evidence="2">
    <location>
        <begin position="5"/>
        <end position="1275"/>
    </location>
</feature>
<feature type="transmembrane region" description="Helical" evidence="1">
    <location>
        <begin position="12"/>
        <end position="34"/>
    </location>
</feature>
<dbReference type="PANTHER" id="PTHR38690">
    <property type="entry name" value="PROTEASE-RELATED"/>
    <property type="match status" value="1"/>
</dbReference>
<dbReference type="PANTHER" id="PTHR38690:SF1">
    <property type="entry name" value="PROTEASE"/>
    <property type="match status" value="1"/>
</dbReference>
<accession>A0ABS7YJA8</accession>
<protein>
    <submittedName>
        <fullName evidence="3">TIGR02099 family protein</fullName>
    </submittedName>
</protein>
<dbReference type="EMBL" id="JAIWIU010000039">
    <property type="protein sequence ID" value="MCA2015764.1"/>
    <property type="molecule type" value="Genomic_DNA"/>
</dbReference>
<proteinExistence type="predicted"/>
<dbReference type="InterPro" id="IPR025263">
    <property type="entry name" value="YhdP_central"/>
</dbReference>
<comment type="caution">
    <text evidence="3">The sequence shown here is derived from an EMBL/GenBank/DDBJ whole genome shotgun (WGS) entry which is preliminary data.</text>
</comment>
<dbReference type="Proteomes" id="UP001199044">
    <property type="component" value="Unassembled WGS sequence"/>
</dbReference>
<keyword evidence="1" id="KW-0812">Transmembrane</keyword>